<gene>
    <name evidence="1" type="ORF">LOK49_LG13G02020</name>
</gene>
<accession>A0ACC0FN33</accession>
<comment type="caution">
    <text evidence="1">The sequence shown here is derived from an EMBL/GenBank/DDBJ whole genome shotgun (WGS) entry which is preliminary data.</text>
</comment>
<dbReference type="EMBL" id="CM045771">
    <property type="protein sequence ID" value="KAI7989939.1"/>
    <property type="molecule type" value="Genomic_DNA"/>
</dbReference>
<dbReference type="Proteomes" id="UP001060215">
    <property type="component" value="Chromosome 14"/>
</dbReference>
<proteinExistence type="predicted"/>
<reference evidence="1 2" key="1">
    <citation type="journal article" date="2022" name="Plant J.">
        <title>Chromosome-level genome of Camellia lanceoleosa provides a valuable resource for understanding genome evolution and self-incompatibility.</title>
        <authorList>
            <person name="Gong W."/>
            <person name="Xiao S."/>
            <person name="Wang L."/>
            <person name="Liao Z."/>
            <person name="Chang Y."/>
            <person name="Mo W."/>
            <person name="Hu G."/>
            <person name="Li W."/>
            <person name="Zhao G."/>
            <person name="Zhu H."/>
            <person name="Hu X."/>
            <person name="Ji K."/>
            <person name="Xiang X."/>
            <person name="Song Q."/>
            <person name="Yuan D."/>
            <person name="Jin S."/>
            <person name="Zhang L."/>
        </authorList>
    </citation>
    <scope>NUCLEOTIDE SEQUENCE [LARGE SCALE GENOMIC DNA]</scope>
    <source>
        <strain evidence="1">SQ_2022a</strain>
    </source>
</reference>
<protein>
    <submittedName>
        <fullName evidence="1">Adenine/guanine permease AZG1</fullName>
    </submittedName>
</protein>
<keyword evidence="2" id="KW-1185">Reference proteome</keyword>
<name>A0ACC0FN33_9ERIC</name>
<evidence type="ECO:0000313" key="2">
    <source>
        <dbReference type="Proteomes" id="UP001060215"/>
    </source>
</evidence>
<sequence>MVFLNTTDSDTAYQYFKKVVDVHAIKYIAGALSFKSMGTGQFWEALITFLYVDILDTTGTLYSMARFTGFTDENGDFEGQYFARRLLWVRCFDVNLTLCWVHAESDRLFRRGTTGAASANPTSSGSS</sequence>
<evidence type="ECO:0000313" key="1">
    <source>
        <dbReference type="EMBL" id="KAI7989939.1"/>
    </source>
</evidence>
<organism evidence="1 2">
    <name type="scientific">Camellia lanceoleosa</name>
    <dbReference type="NCBI Taxonomy" id="1840588"/>
    <lineage>
        <taxon>Eukaryota</taxon>
        <taxon>Viridiplantae</taxon>
        <taxon>Streptophyta</taxon>
        <taxon>Embryophyta</taxon>
        <taxon>Tracheophyta</taxon>
        <taxon>Spermatophyta</taxon>
        <taxon>Magnoliopsida</taxon>
        <taxon>eudicotyledons</taxon>
        <taxon>Gunneridae</taxon>
        <taxon>Pentapetalae</taxon>
        <taxon>asterids</taxon>
        <taxon>Ericales</taxon>
        <taxon>Theaceae</taxon>
        <taxon>Camellia</taxon>
    </lineage>
</organism>